<feature type="transmembrane region" description="Helical" evidence="1">
    <location>
        <begin position="96"/>
        <end position="117"/>
    </location>
</feature>
<feature type="transmembrane region" description="Helical" evidence="1">
    <location>
        <begin position="34"/>
        <end position="57"/>
    </location>
</feature>
<feature type="transmembrane region" description="Helical" evidence="1">
    <location>
        <begin position="219"/>
        <end position="238"/>
    </location>
</feature>
<evidence type="ECO:0000256" key="1">
    <source>
        <dbReference type="SAM" id="Phobius"/>
    </source>
</evidence>
<sequence>MNQIFIKCFLGQIMSLLLSTAVVSTHYLKSKIEISPFALLGLAYIVIHIFSQIIYYLSKTKYKINNKNILYIMVIGMTDFIGGFCLIKGLMKMSSYLGILIAQMVYPMSVFTDAFILKQSKVDFKMLSIFMAFVSVCFVVNYKADESDLKFDFIGMCLVLLSDILYMANGTIQSLIIPSIGVYNVLRYFTIVSFIFGAVMTKILDKEMIWNLKELGNFYVSNFNNVFSYIFAFCSYYLMASEYIGKYGIFAFNASIMSYSIYFGILTMIIDLKIRYVVAIGGPLCIIINVILVMKSKDPRKEVSKKVGDIFDKKINFNCDV</sequence>
<reference evidence="2 3" key="1">
    <citation type="submission" date="2017-12" db="EMBL/GenBank/DDBJ databases">
        <authorList>
            <person name="Pombert J.-F."/>
            <person name="Haag K.L."/>
            <person name="Ebert D."/>
        </authorList>
    </citation>
    <scope>NUCLEOTIDE SEQUENCE [LARGE SCALE GENOMIC DNA]</scope>
    <source>
        <strain evidence="2">BE-OM-2</strain>
    </source>
</reference>
<dbReference type="EMBL" id="PITI01002394">
    <property type="protein sequence ID" value="TBT98427.1"/>
    <property type="molecule type" value="Genomic_DNA"/>
</dbReference>
<name>A0A4Q9KUA9_9MICR</name>
<feature type="transmembrane region" description="Helical" evidence="1">
    <location>
        <begin position="180"/>
        <end position="199"/>
    </location>
</feature>
<proteinExistence type="predicted"/>
<dbReference type="VEuPathDB" id="MicrosporidiaDB:CWI36_2394p0010"/>
<gene>
    <name evidence="2" type="ORF">CWI36_2394p0010</name>
</gene>
<feature type="transmembrane region" description="Helical" evidence="1">
    <location>
        <begin position="250"/>
        <end position="270"/>
    </location>
</feature>
<evidence type="ECO:0000313" key="3">
    <source>
        <dbReference type="Proteomes" id="UP000291404"/>
    </source>
</evidence>
<comment type="caution">
    <text evidence="2">The sequence shown here is derived from an EMBL/GenBank/DDBJ whole genome shotgun (WGS) entry which is preliminary data.</text>
</comment>
<keyword evidence="1" id="KW-1133">Transmembrane helix</keyword>
<keyword evidence="1" id="KW-0472">Membrane</keyword>
<organism evidence="2 3">
    <name type="scientific">Hamiltosporidium magnivora</name>
    <dbReference type="NCBI Taxonomy" id="148818"/>
    <lineage>
        <taxon>Eukaryota</taxon>
        <taxon>Fungi</taxon>
        <taxon>Fungi incertae sedis</taxon>
        <taxon>Microsporidia</taxon>
        <taxon>Dubosqiidae</taxon>
        <taxon>Hamiltosporidium</taxon>
    </lineage>
</organism>
<accession>A0A4Q9KUA9</accession>
<evidence type="ECO:0000313" key="2">
    <source>
        <dbReference type="EMBL" id="TBT98427.1"/>
    </source>
</evidence>
<dbReference type="AlphaFoldDB" id="A0A4Q9KUA9"/>
<feature type="transmembrane region" description="Helical" evidence="1">
    <location>
        <begin position="69"/>
        <end position="90"/>
    </location>
</feature>
<protein>
    <submittedName>
        <fullName evidence="2">Uncharacterized protein</fullName>
    </submittedName>
</protein>
<feature type="transmembrane region" description="Helical" evidence="1">
    <location>
        <begin position="124"/>
        <end position="143"/>
    </location>
</feature>
<feature type="transmembrane region" description="Helical" evidence="1">
    <location>
        <begin position="149"/>
        <end position="168"/>
    </location>
</feature>
<dbReference type="Proteomes" id="UP000291404">
    <property type="component" value="Unassembled WGS sequence"/>
</dbReference>
<dbReference type="VEuPathDB" id="MicrosporidiaDB:CWI39_2603p0010"/>
<feature type="transmembrane region" description="Helical" evidence="1">
    <location>
        <begin position="276"/>
        <end position="294"/>
    </location>
</feature>
<keyword evidence="3" id="KW-1185">Reference proteome</keyword>
<keyword evidence="1" id="KW-0812">Transmembrane</keyword>